<dbReference type="EMBL" id="JAGTAR010000006">
    <property type="protein sequence ID" value="MBR8535062.1"/>
    <property type="molecule type" value="Genomic_DNA"/>
</dbReference>
<accession>A0A941IXT1</accession>
<evidence type="ECO:0000256" key="2">
    <source>
        <dbReference type="ARBA" id="ARBA00022475"/>
    </source>
</evidence>
<evidence type="ECO:0000313" key="7">
    <source>
        <dbReference type="EMBL" id="MBR8535062.1"/>
    </source>
</evidence>
<dbReference type="CDD" id="cd13125">
    <property type="entry name" value="MATE_like_10"/>
    <property type="match status" value="1"/>
</dbReference>
<feature type="transmembrane region" description="Helical" evidence="6">
    <location>
        <begin position="154"/>
        <end position="176"/>
    </location>
</feature>
<keyword evidence="2" id="KW-1003">Cell membrane</keyword>
<evidence type="ECO:0000256" key="3">
    <source>
        <dbReference type="ARBA" id="ARBA00022692"/>
    </source>
</evidence>
<protein>
    <submittedName>
        <fullName evidence="7">O-antigen translocase</fullName>
    </submittedName>
</protein>
<evidence type="ECO:0000256" key="4">
    <source>
        <dbReference type="ARBA" id="ARBA00022989"/>
    </source>
</evidence>
<proteinExistence type="predicted"/>
<feature type="transmembrane region" description="Helical" evidence="6">
    <location>
        <begin position="21"/>
        <end position="47"/>
    </location>
</feature>
<feature type="transmembrane region" description="Helical" evidence="6">
    <location>
        <begin position="53"/>
        <end position="73"/>
    </location>
</feature>
<dbReference type="PANTHER" id="PTHR30250">
    <property type="entry name" value="PST FAMILY PREDICTED COLANIC ACID TRANSPORTER"/>
    <property type="match status" value="1"/>
</dbReference>
<evidence type="ECO:0000256" key="5">
    <source>
        <dbReference type="ARBA" id="ARBA00023136"/>
    </source>
</evidence>
<gene>
    <name evidence="7" type="ORF">KDU71_05790</name>
</gene>
<keyword evidence="3 6" id="KW-0812">Transmembrane</keyword>
<sequence length="418" mass="47082">MIKLLNKNPFLSISIKNSSQIIIRVLIGLLSIKIVAVILGPVGLAIVNQMQNFLQLTANLANGGIYNGIIKLLSDKATLNSKKEILNTGYVIIIVASLTISLSGIFFNQAISIFLFGNDSYRFVILCLFIYVIPTALFNFVLSITNGLQNLRLYLFITISYLISGLIIFVTSLYIWGLFGALWALLLQGLIAYILFRKGIKKLQIQLQFVLNKDIFKILSNYSLMAIVSNAITPLVVILIRRIIISNLSLHDAGIWDGVYKISSSYVNLSMLSFSYYFLPAFSKTISTKEIRKEIRDSLKVLIPLLSIASLSIYLFRDVIIRLILSNSFEASSQIIKWQLIGDIFAVTSWLFRILLIAKEKTKAYIFSEILAGTLLLAVSYYAIKGFGIEGCTIAYCIVNLINLFVLFIVHKYYWKEH</sequence>
<feature type="transmembrane region" description="Helical" evidence="6">
    <location>
        <begin position="299"/>
        <end position="316"/>
    </location>
</feature>
<organism evidence="7 8">
    <name type="scientific">Carboxylicivirga sediminis</name>
    <dbReference type="NCBI Taxonomy" id="2006564"/>
    <lineage>
        <taxon>Bacteria</taxon>
        <taxon>Pseudomonadati</taxon>
        <taxon>Bacteroidota</taxon>
        <taxon>Bacteroidia</taxon>
        <taxon>Marinilabiliales</taxon>
        <taxon>Marinilabiliaceae</taxon>
        <taxon>Carboxylicivirga</taxon>
    </lineage>
</organism>
<feature type="transmembrane region" description="Helical" evidence="6">
    <location>
        <begin position="388"/>
        <end position="410"/>
    </location>
</feature>
<dbReference type="GO" id="GO:0009246">
    <property type="term" value="P:enterobacterial common antigen biosynthetic process"/>
    <property type="evidence" value="ECO:0007669"/>
    <property type="project" value="InterPro"/>
</dbReference>
<feature type="transmembrane region" description="Helical" evidence="6">
    <location>
        <begin position="260"/>
        <end position="279"/>
    </location>
</feature>
<evidence type="ECO:0000313" key="8">
    <source>
        <dbReference type="Proteomes" id="UP000679220"/>
    </source>
</evidence>
<feature type="transmembrane region" description="Helical" evidence="6">
    <location>
        <begin position="182"/>
        <end position="200"/>
    </location>
</feature>
<keyword evidence="4 6" id="KW-1133">Transmembrane helix</keyword>
<reference evidence="7" key="2">
    <citation type="submission" date="2021-04" db="EMBL/GenBank/DDBJ databases">
        <authorList>
            <person name="Zhang T."/>
            <person name="Zhang Y."/>
            <person name="Lu D."/>
            <person name="Zuo D."/>
            <person name="Du Z."/>
        </authorList>
    </citation>
    <scope>NUCLEOTIDE SEQUENCE</scope>
    <source>
        <strain evidence="7">JR1</strain>
    </source>
</reference>
<evidence type="ECO:0000256" key="6">
    <source>
        <dbReference type="SAM" id="Phobius"/>
    </source>
</evidence>
<feature type="transmembrane region" description="Helical" evidence="6">
    <location>
        <begin position="85"/>
        <end position="111"/>
    </location>
</feature>
<feature type="transmembrane region" description="Helical" evidence="6">
    <location>
        <begin position="123"/>
        <end position="142"/>
    </location>
</feature>
<dbReference type="PANTHER" id="PTHR30250:SF30">
    <property type="entry name" value="LIPID III FLIPPASE"/>
    <property type="match status" value="1"/>
</dbReference>
<keyword evidence="5 6" id="KW-0472">Membrane</keyword>
<dbReference type="Proteomes" id="UP000679220">
    <property type="component" value="Unassembled WGS sequence"/>
</dbReference>
<evidence type="ECO:0000256" key="1">
    <source>
        <dbReference type="ARBA" id="ARBA00004651"/>
    </source>
</evidence>
<dbReference type="Pfam" id="PF01943">
    <property type="entry name" value="Polysacc_synt"/>
    <property type="match status" value="1"/>
</dbReference>
<feature type="transmembrane region" description="Helical" evidence="6">
    <location>
        <begin position="364"/>
        <end position="382"/>
    </location>
</feature>
<keyword evidence="8" id="KW-1185">Reference proteome</keyword>
<dbReference type="GO" id="GO:0005886">
    <property type="term" value="C:plasma membrane"/>
    <property type="evidence" value="ECO:0007669"/>
    <property type="project" value="UniProtKB-SubCell"/>
</dbReference>
<dbReference type="AlphaFoldDB" id="A0A941IXT1"/>
<dbReference type="InterPro" id="IPR050833">
    <property type="entry name" value="Poly_Biosynth_Transport"/>
</dbReference>
<comment type="caution">
    <text evidence="7">The sequence shown here is derived from an EMBL/GenBank/DDBJ whole genome shotgun (WGS) entry which is preliminary data.</text>
</comment>
<dbReference type="InterPro" id="IPR044550">
    <property type="entry name" value="WzxE"/>
</dbReference>
<dbReference type="InterPro" id="IPR002797">
    <property type="entry name" value="Polysacc_synth"/>
</dbReference>
<feature type="transmembrane region" description="Helical" evidence="6">
    <location>
        <begin position="221"/>
        <end position="240"/>
    </location>
</feature>
<feature type="transmembrane region" description="Helical" evidence="6">
    <location>
        <begin position="336"/>
        <end position="357"/>
    </location>
</feature>
<reference evidence="7" key="1">
    <citation type="journal article" date="2018" name="Int. J. Syst. Evol. Microbiol.">
        <title>Carboxylicivirga sediminis sp. nov., isolated from coastal sediment.</title>
        <authorList>
            <person name="Wang F.Q."/>
            <person name="Ren L.H."/>
            <person name="Zou R.J."/>
            <person name="Sun Y.Z."/>
            <person name="Liu X.J."/>
            <person name="Jiang F."/>
            <person name="Liu L.J."/>
        </authorList>
    </citation>
    <scope>NUCLEOTIDE SEQUENCE</scope>
    <source>
        <strain evidence="7">JR1</strain>
    </source>
</reference>
<comment type="subcellular location">
    <subcellularLocation>
        <location evidence="1">Cell membrane</location>
        <topology evidence="1">Multi-pass membrane protein</topology>
    </subcellularLocation>
</comment>
<dbReference type="RefSeq" id="WP_212188967.1">
    <property type="nucleotide sequence ID" value="NZ_JAGTAR010000006.1"/>
</dbReference>
<name>A0A941IXT1_9BACT</name>